<dbReference type="AlphaFoldDB" id="F7QZV2"/>
<comment type="caution">
    <text evidence="1">The sequence shown here is derived from an EMBL/GenBank/DDBJ whole genome shotgun (WGS) entry which is preliminary data.</text>
</comment>
<evidence type="ECO:0000313" key="1">
    <source>
        <dbReference type="EMBL" id="EGM52512.1"/>
    </source>
</evidence>
<dbReference type="EMBL" id="AFOJ01000004">
    <property type="protein sequence ID" value="EGM52512.1"/>
    <property type="molecule type" value="Genomic_DNA"/>
</dbReference>
<proteinExistence type="predicted"/>
<reference evidence="1 2" key="1">
    <citation type="journal article" date="2011" name="J. Bacteriol.">
        <title>Genome Sequence of Lactobacillus ruminis SPM0211, Isolated from a Fecal Sample from a Healthy Korean.</title>
        <authorList>
            <person name="Lee S."/>
            <person name="Cho Y.J."/>
            <person name="Lee A.H."/>
            <person name="Chun J."/>
            <person name="Ha N.J."/>
            <person name="Ko G."/>
        </authorList>
    </citation>
    <scope>NUCLEOTIDE SEQUENCE [LARGE SCALE GENOMIC DNA]</scope>
    <source>
        <strain evidence="1 2">SPM0211</strain>
    </source>
</reference>
<name>F7QZV2_9LACO</name>
<sequence>MPIKKTGTLTRPFHWFKNVQIKDSLRYNGRGSVDLRMKKKFRSDFSERFHYMI</sequence>
<accession>F7QZV2</accession>
<organism evidence="1 2">
    <name type="scientific">Ligilactobacillus ruminis SPM0211</name>
    <dbReference type="NCBI Taxonomy" id="1040964"/>
    <lineage>
        <taxon>Bacteria</taxon>
        <taxon>Bacillati</taxon>
        <taxon>Bacillota</taxon>
        <taxon>Bacilli</taxon>
        <taxon>Lactobacillales</taxon>
        <taxon>Lactobacillaceae</taxon>
        <taxon>Ligilactobacillus</taxon>
    </lineage>
</organism>
<dbReference type="Proteomes" id="UP000002971">
    <property type="component" value="Unassembled WGS sequence"/>
</dbReference>
<evidence type="ECO:0000313" key="2">
    <source>
        <dbReference type="Proteomes" id="UP000002971"/>
    </source>
</evidence>
<protein>
    <submittedName>
        <fullName evidence="1">Uncharacterized protein</fullName>
    </submittedName>
</protein>
<gene>
    <name evidence="1" type="ORF">LRU_00956</name>
</gene>